<name>A0A8J7FNI3_9FLAO</name>
<sequence>MLNNIIKQLDTCNKPILHVIFRNNNTRIAALGLRKGQKLIDHQLPVAAKIILLEGKIEIDSKIEIVVLEKFNEYEIPKKVIHQVRTIENALALIVLDF</sequence>
<comment type="caution">
    <text evidence="1">The sequence shown here is derived from an EMBL/GenBank/DDBJ whole genome shotgun (WGS) entry which is preliminary data.</text>
</comment>
<dbReference type="InterPro" id="IPR014710">
    <property type="entry name" value="RmlC-like_jellyroll"/>
</dbReference>
<evidence type="ECO:0000313" key="2">
    <source>
        <dbReference type="Proteomes" id="UP000608754"/>
    </source>
</evidence>
<gene>
    <name evidence="1" type="ORF">IM532_02220</name>
</gene>
<keyword evidence="2" id="KW-1185">Reference proteome</keyword>
<proteinExistence type="predicted"/>
<organism evidence="1 2">
    <name type="scientific">Faecalibacter rhinopitheci</name>
    <dbReference type="NCBI Taxonomy" id="2779678"/>
    <lineage>
        <taxon>Bacteria</taxon>
        <taxon>Pseudomonadati</taxon>
        <taxon>Bacteroidota</taxon>
        <taxon>Flavobacteriia</taxon>
        <taxon>Flavobacteriales</taxon>
        <taxon>Weeksellaceae</taxon>
        <taxon>Faecalibacter</taxon>
    </lineage>
</organism>
<reference evidence="1" key="1">
    <citation type="submission" date="2020-10" db="EMBL/GenBank/DDBJ databases">
        <authorList>
            <person name="Lu T."/>
            <person name="Wang Q."/>
            <person name="Han X."/>
        </authorList>
    </citation>
    <scope>NUCLEOTIDE SEQUENCE</scope>
    <source>
        <strain evidence="1">WQ 117</strain>
    </source>
</reference>
<dbReference type="Proteomes" id="UP000608754">
    <property type="component" value="Unassembled WGS sequence"/>
</dbReference>
<evidence type="ECO:0000313" key="1">
    <source>
        <dbReference type="EMBL" id="MBF0596289.1"/>
    </source>
</evidence>
<dbReference type="RefSeq" id="WP_194181814.1">
    <property type="nucleotide sequence ID" value="NZ_JADGIK010000001.1"/>
</dbReference>
<dbReference type="AlphaFoldDB" id="A0A8J7FNI3"/>
<dbReference type="InterPro" id="IPR011051">
    <property type="entry name" value="RmlC_Cupin_sf"/>
</dbReference>
<dbReference type="SUPFAM" id="SSF51182">
    <property type="entry name" value="RmlC-like cupins"/>
    <property type="match status" value="1"/>
</dbReference>
<accession>A0A8J7FNI3</accession>
<dbReference type="EMBL" id="JADGIK010000001">
    <property type="protein sequence ID" value="MBF0596289.1"/>
    <property type="molecule type" value="Genomic_DNA"/>
</dbReference>
<evidence type="ECO:0008006" key="3">
    <source>
        <dbReference type="Google" id="ProtNLM"/>
    </source>
</evidence>
<dbReference type="Gene3D" id="2.60.120.10">
    <property type="entry name" value="Jelly Rolls"/>
    <property type="match status" value="1"/>
</dbReference>
<protein>
    <recommendedName>
        <fullName evidence="3">Cupin</fullName>
    </recommendedName>
</protein>